<evidence type="ECO:0000313" key="8">
    <source>
        <dbReference type="Proteomes" id="UP000054549"/>
    </source>
</evidence>
<keyword evidence="8" id="KW-1185">Reference proteome</keyword>
<evidence type="ECO:0000256" key="3">
    <source>
        <dbReference type="ARBA" id="ARBA00022771"/>
    </source>
</evidence>
<evidence type="ECO:0000313" key="7">
    <source>
        <dbReference type="EMBL" id="KIL63554.1"/>
    </source>
</evidence>
<dbReference type="STRING" id="946122.A0A0C2TA64"/>
<evidence type="ECO:0000256" key="5">
    <source>
        <dbReference type="ARBA" id="ARBA00023242"/>
    </source>
</evidence>
<dbReference type="InterPro" id="IPR012337">
    <property type="entry name" value="RNaseH-like_sf"/>
</dbReference>
<dbReference type="SUPFAM" id="SSF53098">
    <property type="entry name" value="Ribonuclease H-like"/>
    <property type="match status" value="1"/>
</dbReference>
<dbReference type="EMBL" id="KN818258">
    <property type="protein sequence ID" value="KIL63554.1"/>
    <property type="molecule type" value="Genomic_DNA"/>
</dbReference>
<protein>
    <recommendedName>
        <fullName evidence="6">HAT C-terminal dimerisation domain-containing protein</fullName>
    </recommendedName>
</protein>
<dbReference type="Proteomes" id="UP000054549">
    <property type="component" value="Unassembled WGS sequence"/>
</dbReference>
<name>A0A0C2TA64_AMAMK</name>
<feature type="non-terminal residue" evidence="7">
    <location>
        <position position="1"/>
    </location>
</feature>
<dbReference type="HOGENOM" id="CLU_009123_13_0_1"/>
<evidence type="ECO:0000259" key="6">
    <source>
        <dbReference type="Pfam" id="PF05699"/>
    </source>
</evidence>
<keyword evidence="3" id="KW-0863">Zinc-finger</keyword>
<feature type="domain" description="HAT C-terminal dimerisation" evidence="6">
    <location>
        <begin position="2"/>
        <end position="80"/>
    </location>
</feature>
<proteinExistence type="predicted"/>
<keyword evidence="2" id="KW-0479">Metal-binding</keyword>
<dbReference type="PANTHER" id="PTHR46481">
    <property type="entry name" value="ZINC FINGER BED DOMAIN-CONTAINING PROTEIN 4"/>
    <property type="match status" value="1"/>
</dbReference>
<dbReference type="GO" id="GO:0046983">
    <property type="term" value="F:protein dimerization activity"/>
    <property type="evidence" value="ECO:0007669"/>
    <property type="project" value="InterPro"/>
</dbReference>
<dbReference type="AlphaFoldDB" id="A0A0C2TA64"/>
<dbReference type="InterPro" id="IPR052035">
    <property type="entry name" value="ZnF_BED_domain_contain"/>
</dbReference>
<reference evidence="7 8" key="1">
    <citation type="submission" date="2014-04" db="EMBL/GenBank/DDBJ databases">
        <title>Evolutionary Origins and Diversification of the Mycorrhizal Mutualists.</title>
        <authorList>
            <consortium name="DOE Joint Genome Institute"/>
            <consortium name="Mycorrhizal Genomics Consortium"/>
            <person name="Kohler A."/>
            <person name="Kuo A."/>
            <person name="Nagy L.G."/>
            <person name="Floudas D."/>
            <person name="Copeland A."/>
            <person name="Barry K.W."/>
            <person name="Cichocki N."/>
            <person name="Veneault-Fourrey C."/>
            <person name="LaButti K."/>
            <person name="Lindquist E.A."/>
            <person name="Lipzen A."/>
            <person name="Lundell T."/>
            <person name="Morin E."/>
            <person name="Murat C."/>
            <person name="Riley R."/>
            <person name="Ohm R."/>
            <person name="Sun H."/>
            <person name="Tunlid A."/>
            <person name="Henrissat B."/>
            <person name="Grigoriev I.V."/>
            <person name="Hibbett D.S."/>
            <person name="Martin F."/>
        </authorList>
    </citation>
    <scope>NUCLEOTIDE SEQUENCE [LARGE SCALE GENOMIC DNA]</scope>
    <source>
        <strain evidence="7 8">Koide BX008</strain>
    </source>
</reference>
<dbReference type="OrthoDB" id="1715602at2759"/>
<dbReference type="GO" id="GO:0005634">
    <property type="term" value="C:nucleus"/>
    <property type="evidence" value="ECO:0007669"/>
    <property type="project" value="UniProtKB-SubCell"/>
</dbReference>
<keyword evidence="5" id="KW-0539">Nucleus</keyword>
<evidence type="ECO:0000256" key="1">
    <source>
        <dbReference type="ARBA" id="ARBA00004123"/>
    </source>
</evidence>
<sequence>NELDDYLSQAIEKVSDPIAWWWDHRKVYPKLSAMAFDYLSVPATSTAVERLFSQGRQLLYFTRNRLSPTMIRAFLCLSDWGKRDLIDMPELVAAI</sequence>
<gene>
    <name evidence="7" type="ORF">M378DRAFT_53484</name>
</gene>
<accession>A0A0C2TA64</accession>
<dbReference type="Pfam" id="PF05699">
    <property type="entry name" value="Dimer_Tnp_hAT"/>
    <property type="match status" value="1"/>
</dbReference>
<dbReference type="InParanoid" id="A0A0C2TA64"/>
<keyword evidence="4" id="KW-0862">Zinc</keyword>
<evidence type="ECO:0000256" key="4">
    <source>
        <dbReference type="ARBA" id="ARBA00022833"/>
    </source>
</evidence>
<dbReference type="GO" id="GO:0008270">
    <property type="term" value="F:zinc ion binding"/>
    <property type="evidence" value="ECO:0007669"/>
    <property type="project" value="UniProtKB-KW"/>
</dbReference>
<feature type="non-terminal residue" evidence="7">
    <location>
        <position position="95"/>
    </location>
</feature>
<evidence type="ECO:0000256" key="2">
    <source>
        <dbReference type="ARBA" id="ARBA00022723"/>
    </source>
</evidence>
<organism evidence="7 8">
    <name type="scientific">Amanita muscaria (strain Koide BX008)</name>
    <dbReference type="NCBI Taxonomy" id="946122"/>
    <lineage>
        <taxon>Eukaryota</taxon>
        <taxon>Fungi</taxon>
        <taxon>Dikarya</taxon>
        <taxon>Basidiomycota</taxon>
        <taxon>Agaricomycotina</taxon>
        <taxon>Agaricomycetes</taxon>
        <taxon>Agaricomycetidae</taxon>
        <taxon>Agaricales</taxon>
        <taxon>Pluteineae</taxon>
        <taxon>Amanitaceae</taxon>
        <taxon>Amanita</taxon>
    </lineage>
</organism>
<dbReference type="InterPro" id="IPR008906">
    <property type="entry name" value="HATC_C_dom"/>
</dbReference>
<comment type="subcellular location">
    <subcellularLocation>
        <location evidence="1">Nucleus</location>
    </subcellularLocation>
</comment>
<dbReference type="PANTHER" id="PTHR46481:SF10">
    <property type="entry name" value="ZINC FINGER BED DOMAIN-CONTAINING PROTEIN 39"/>
    <property type="match status" value="1"/>
</dbReference>